<dbReference type="EMBL" id="JANPWZ010002051">
    <property type="protein sequence ID" value="KAJ3561538.1"/>
    <property type="molecule type" value="Genomic_DNA"/>
</dbReference>
<dbReference type="VEuPathDB" id="FungiDB:F4678DRAFT_424624"/>
<keyword evidence="2" id="KW-0472">Membrane</keyword>
<reference evidence="3" key="1">
    <citation type="submission" date="2022-07" db="EMBL/GenBank/DDBJ databases">
        <title>Genome Sequence of Xylaria arbuscula.</title>
        <authorList>
            <person name="Buettner E."/>
        </authorList>
    </citation>
    <scope>NUCLEOTIDE SEQUENCE</scope>
    <source>
        <strain evidence="3">VT107</strain>
    </source>
</reference>
<feature type="transmembrane region" description="Helical" evidence="2">
    <location>
        <begin position="102"/>
        <end position="121"/>
    </location>
</feature>
<dbReference type="AlphaFoldDB" id="A0A9W8N7I8"/>
<sequence>MSTTDCQRAWLLNEETDTVSYLLPSGDTSVHGEYEVPGHGRRYTAEDSSAPQEMVQPRTRYLGSFPWEGHREWVDTTSAKNPSPGQKPKAIQRSSPGPAIKIFLFQLPALAFTSAFLVLYAKKIHWNPTLDQLCALLDAAKVHESLIVVSSFHTLYYHIRCSLLGRSGIPIGLITAPFQLTSPFYHFSSEFWSGVRGIKPHSAPLSLLILVIFVLNILVGASSGIIVLPKPDWRILSLREILELANGSLAGYGICYATDLFPSVVDLIPVPRLCLYGGENAIAVPHCPYNDIIPQNAAIDTYFHDIYLWPELYNGNLTISCTDKRSISVWRNSADCSGICAATAPSSCVESISSLTNGDSRYWGPQEVIQYSTNQQGALKLTAELHANRETIATKQPRVITQCSQESRVQKSEGNSPYYEFAIN</sequence>
<protein>
    <submittedName>
        <fullName evidence="3">Uncharacterized protein</fullName>
    </submittedName>
</protein>
<organism evidence="3 4">
    <name type="scientific">Xylaria arbuscula</name>
    <dbReference type="NCBI Taxonomy" id="114810"/>
    <lineage>
        <taxon>Eukaryota</taxon>
        <taxon>Fungi</taxon>
        <taxon>Dikarya</taxon>
        <taxon>Ascomycota</taxon>
        <taxon>Pezizomycotina</taxon>
        <taxon>Sordariomycetes</taxon>
        <taxon>Xylariomycetidae</taxon>
        <taxon>Xylariales</taxon>
        <taxon>Xylariaceae</taxon>
        <taxon>Xylaria</taxon>
    </lineage>
</organism>
<name>A0A9W8N7I8_9PEZI</name>
<keyword evidence="2" id="KW-0812">Transmembrane</keyword>
<feature type="compositionally biased region" description="Polar residues" evidence="1">
    <location>
        <begin position="75"/>
        <end position="84"/>
    </location>
</feature>
<accession>A0A9W8N7I8</accession>
<evidence type="ECO:0000256" key="1">
    <source>
        <dbReference type="SAM" id="MobiDB-lite"/>
    </source>
</evidence>
<keyword evidence="4" id="KW-1185">Reference proteome</keyword>
<comment type="caution">
    <text evidence="3">The sequence shown here is derived from an EMBL/GenBank/DDBJ whole genome shotgun (WGS) entry which is preliminary data.</text>
</comment>
<dbReference type="Proteomes" id="UP001148614">
    <property type="component" value="Unassembled WGS sequence"/>
</dbReference>
<keyword evidence="2" id="KW-1133">Transmembrane helix</keyword>
<feature type="transmembrane region" description="Helical" evidence="2">
    <location>
        <begin position="205"/>
        <end position="228"/>
    </location>
</feature>
<evidence type="ECO:0000256" key="2">
    <source>
        <dbReference type="SAM" id="Phobius"/>
    </source>
</evidence>
<gene>
    <name evidence="3" type="ORF">NPX13_g8909</name>
</gene>
<feature type="region of interest" description="Disordered" evidence="1">
    <location>
        <begin position="75"/>
        <end position="94"/>
    </location>
</feature>
<evidence type="ECO:0000313" key="4">
    <source>
        <dbReference type="Proteomes" id="UP001148614"/>
    </source>
</evidence>
<proteinExistence type="predicted"/>
<evidence type="ECO:0000313" key="3">
    <source>
        <dbReference type="EMBL" id="KAJ3561538.1"/>
    </source>
</evidence>